<sequence>MAFSAEVSASAEQVFALVADPHRHHEIDGSGTVQSRAFGPHRLQPGDRFSVAMRVFGIPYRLPLRVLTAAPPTPQRTGVLEWAQPTGHRWRWEMTPVPADTNRTVVTESYDARAQLRVMRAALRLSKVYSRNGRGIEASLSRLQKRFGPDA</sequence>
<reference evidence="1 2" key="1">
    <citation type="submission" date="2018-03" db="EMBL/GenBank/DDBJ databases">
        <title>Comparative analysis of microorganisms from saline springs in Andes Mountain Range, Colombia.</title>
        <authorList>
            <person name="Rubin E."/>
        </authorList>
    </citation>
    <scope>NUCLEOTIDE SEQUENCE [LARGE SCALE GENOMIC DNA]</scope>
    <source>
        <strain evidence="1 2">CG 35</strain>
    </source>
</reference>
<evidence type="ECO:0000313" key="2">
    <source>
        <dbReference type="Proteomes" id="UP000238217"/>
    </source>
</evidence>
<keyword evidence="2" id="KW-1185">Reference proteome</keyword>
<dbReference type="InterPro" id="IPR023393">
    <property type="entry name" value="START-like_dom_sf"/>
</dbReference>
<dbReference type="Gene3D" id="3.30.530.20">
    <property type="match status" value="1"/>
</dbReference>
<organism evidence="1 2">
    <name type="scientific">Nesterenkonia sandarakina</name>
    <dbReference type="NCBI Taxonomy" id="272918"/>
    <lineage>
        <taxon>Bacteria</taxon>
        <taxon>Bacillati</taxon>
        <taxon>Actinomycetota</taxon>
        <taxon>Actinomycetes</taxon>
        <taxon>Micrococcales</taxon>
        <taxon>Micrococcaceae</taxon>
        <taxon>Nesterenkonia</taxon>
    </lineage>
</organism>
<evidence type="ECO:0000313" key="1">
    <source>
        <dbReference type="EMBL" id="PRZ16712.1"/>
    </source>
</evidence>
<dbReference type="EMBL" id="PVTY01000006">
    <property type="protein sequence ID" value="PRZ16712.1"/>
    <property type="molecule type" value="Genomic_DNA"/>
</dbReference>
<protein>
    <recommendedName>
        <fullName evidence="3">Polyketide cyclase/dehydrase/lipid transport protein</fullName>
    </recommendedName>
</protein>
<accession>A0A2T0YN05</accession>
<dbReference type="SUPFAM" id="SSF55961">
    <property type="entry name" value="Bet v1-like"/>
    <property type="match status" value="1"/>
</dbReference>
<dbReference type="Proteomes" id="UP000238217">
    <property type="component" value="Unassembled WGS sequence"/>
</dbReference>
<proteinExistence type="predicted"/>
<gene>
    <name evidence="1" type="ORF">BCL67_10632</name>
</gene>
<evidence type="ECO:0008006" key="3">
    <source>
        <dbReference type="Google" id="ProtNLM"/>
    </source>
</evidence>
<dbReference type="AlphaFoldDB" id="A0A2T0YN05"/>
<comment type="caution">
    <text evidence="1">The sequence shown here is derived from an EMBL/GenBank/DDBJ whole genome shotgun (WGS) entry which is preliminary data.</text>
</comment>
<name>A0A2T0YN05_9MICC</name>